<organism evidence="1 2">
    <name type="scientific">Giardia intestinalis (strain P15)</name>
    <name type="common">Giardia lamblia</name>
    <dbReference type="NCBI Taxonomy" id="658858"/>
    <lineage>
        <taxon>Eukaryota</taxon>
        <taxon>Metamonada</taxon>
        <taxon>Diplomonadida</taxon>
        <taxon>Hexamitidae</taxon>
        <taxon>Giardiinae</taxon>
        <taxon>Giardia</taxon>
    </lineage>
</organism>
<protein>
    <submittedName>
        <fullName evidence="1">Uncharacterized protein</fullName>
    </submittedName>
</protein>
<gene>
    <name evidence="1" type="ORF">GLP15_2011</name>
</gene>
<dbReference type="VEuPathDB" id="GiardiaDB:GLP15_2011"/>
<dbReference type="OMA" id="LYPWREA"/>
<evidence type="ECO:0000313" key="1">
    <source>
        <dbReference type="EMBL" id="EFO64502.1"/>
    </source>
</evidence>
<reference evidence="1 2" key="1">
    <citation type="journal article" date="2010" name="BMC Genomics">
        <title>Genome analysis and comparative genomics of a Giardia intestinalis assemblage E isolate.</title>
        <authorList>
            <person name="Jerlstrom-Hultqvist J."/>
            <person name="Franzen O."/>
            <person name="Ankarklev J."/>
            <person name="Xu F."/>
            <person name="Nohynkova E."/>
            <person name="Andersson J.O."/>
            <person name="Svard S.G."/>
            <person name="Andersson B."/>
        </authorList>
    </citation>
    <scope>NUCLEOTIDE SEQUENCE [LARGE SCALE GENOMIC DNA]</scope>
    <source>
        <strain evidence="1 2">P15</strain>
    </source>
</reference>
<name>E1EZ71_GIAIA</name>
<dbReference type="AlphaFoldDB" id="E1EZ71"/>
<dbReference type="OrthoDB" id="10255110at2759"/>
<dbReference type="Proteomes" id="UP000008974">
    <property type="component" value="Unassembled WGS sequence"/>
</dbReference>
<comment type="caution">
    <text evidence="1">The sequence shown here is derived from an EMBL/GenBank/DDBJ whole genome shotgun (WGS) entry which is preliminary data.</text>
</comment>
<dbReference type="EMBL" id="ACVC01000093">
    <property type="protein sequence ID" value="EFO64502.1"/>
    <property type="molecule type" value="Genomic_DNA"/>
</dbReference>
<evidence type="ECO:0000313" key="2">
    <source>
        <dbReference type="Proteomes" id="UP000008974"/>
    </source>
</evidence>
<accession>E1EZ71</accession>
<proteinExistence type="predicted"/>
<sequence>MPSIIDAKSFIEASSRRSRVSPLEADPWEDLSAMKVAVGAARLMLQRCGESNMFLNMQYSASITSRKIAIRTPPFLNEQRADSVIKKALTENQVTRHAKPAISVVLLVSPACAKAASEIRKQIYERFYCKDAQQPTTDPGDDFNAVLIITRKHLEAMFNRHTGSFVRTYYYDKLTDLRRGTRLMCLMDTRLQKDPVEDKVMTTVMQAFVAPPYVLDINSKDFTFKVVSGCLGHDLWLYPWREASLNSIEISSMNSHTRTEYLRIRDFIKTYEAQKARTAAVDSDGNCYLLRSRKALPSEFSVIMLHLSGGKVEGCFIGSTKEPSDVIVERIVLIGKVLRLVCPDLIVSTFTIGGISAPQVPLSQEELESLKTSTLELPKLNGRTHYTTSKNIKYNTRSKVKR</sequence>